<keyword evidence="4" id="KW-1133">Transmembrane helix</keyword>
<dbReference type="Ensembl" id="ENSECRT00000022457.1">
    <property type="protein sequence ID" value="ENSECRP00000021985.1"/>
    <property type="gene ID" value="ENSECRG00000014855.1"/>
</dbReference>
<name>A0A8C4SUX5_ERPCA</name>
<dbReference type="PROSITE" id="PS50835">
    <property type="entry name" value="IG_LIKE"/>
    <property type="match status" value="1"/>
</dbReference>
<evidence type="ECO:0000313" key="7">
    <source>
        <dbReference type="Ensembl" id="ENSECRP00000021985.1"/>
    </source>
</evidence>
<dbReference type="InterPro" id="IPR007110">
    <property type="entry name" value="Ig-like_dom"/>
</dbReference>
<comment type="similarity">
    <text evidence="2">Belongs to the MHC class I family.</text>
</comment>
<dbReference type="InterPro" id="IPR011162">
    <property type="entry name" value="MHC_I/II-like_Ag-recog"/>
</dbReference>
<keyword evidence="5" id="KW-0732">Signal</keyword>
<keyword evidence="4" id="KW-0472">Membrane</keyword>
<dbReference type="GO" id="GO:0006955">
    <property type="term" value="P:immune response"/>
    <property type="evidence" value="ECO:0007669"/>
    <property type="project" value="TreeGrafter"/>
</dbReference>
<dbReference type="PANTHER" id="PTHR16675">
    <property type="entry name" value="MHC CLASS I-RELATED"/>
    <property type="match status" value="1"/>
</dbReference>
<dbReference type="InterPro" id="IPR050208">
    <property type="entry name" value="MHC_class-I_related"/>
</dbReference>
<accession>A0A8C4SUX5</accession>
<dbReference type="Gene3D" id="2.60.40.10">
    <property type="entry name" value="Immunoglobulins"/>
    <property type="match status" value="1"/>
</dbReference>
<dbReference type="FunFam" id="3.30.500.10:FF:000001">
    <property type="entry name" value="H-2 class I histocompatibility antigen, alpha chain"/>
    <property type="match status" value="1"/>
</dbReference>
<dbReference type="AlphaFoldDB" id="A0A8C4SUX5"/>
<dbReference type="InterPro" id="IPR011161">
    <property type="entry name" value="MHC_I-like_Ag-recog"/>
</dbReference>
<feature type="transmembrane region" description="Helical" evidence="4">
    <location>
        <begin position="302"/>
        <end position="326"/>
    </location>
</feature>
<feature type="chain" id="PRO_5034268653" evidence="5">
    <location>
        <begin position="19"/>
        <end position="444"/>
    </location>
</feature>
<keyword evidence="1" id="KW-0325">Glycoprotein</keyword>
<evidence type="ECO:0000256" key="2">
    <source>
        <dbReference type="RuleBase" id="RU004439"/>
    </source>
</evidence>
<evidence type="ECO:0000259" key="6">
    <source>
        <dbReference type="PROSITE" id="PS50835"/>
    </source>
</evidence>
<dbReference type="SUPFAM" id="SSF48726">
    <property type="entry name" value="Immunoglobulin"/>
    <property type="match status" value="1"/>
</dbReference>
<dbReference type="InterPro" id="IPR001039">
    <property type="entry name" value="MHC_I_a_a1/a2"/>
</dbReference>
<evidence type="ECO:0000256" key="1">
    <source>
        <dbReference type="ARBA" id="ARBA00023180"/>
    </source>
</evidence>
<dbReference type="InterPro" id="IPR003597">
    <property type="entry name" value="Ig_C1-set"/>
</dbReference>
<dbReference type="GO" id="GO:0005615">
    <property type="term" value="C:extracellular space"/>
    <property type="evidence" value="ECO:0007669"/>
    <property type="project" value="TreeGrafter"/>
</dbReference>
<evidence type="ECO:0000313" key="8">
    <source>
        <dbReference type="Proteomes" id="UP000694620"/>
    </source>
</evidence>
<dbReference type="Pfam" id="PF07654">
    <property type="entry name" value="C1-set"/>
    <property type="match status" value="1"/>
</dbReference>
<dbReference type="Pfam" id="PF00129">
    <property type="entry name" value="MHC_I"/>
    <property type="match status" value="1"/>
</dbReference>
<dbReference type="GO" id="GO:0009897">
    <property type="term" value="C:external side of plasma membrane"/>
    <property type="evidence" value="ECO:0007669"/>
    <property type="project" value="TreeGrafter"/>
</dbReference>
<feature type="signal peptide" evidence="5">
    <location>
        <begin position="1"/>
        <end position="18"/>
    </location>
</feature>
<organism evidence="7 8">
    <name type="scientific">Erpetoichthys calabaricus</name>
    <name type="common">Rope fish</name>
    <name type="synonym">Calamoichthys calabaricus</name>
    <dbReference type="NCBI Taxonomy" id="27687"/>
    <lineage>
        <taxon>Eukaryota</taxon>
        <taxon>Metazoa</taxon>
        <taxon>Chordata</taxon>
        <taxon>Craniata</taxon>
        <taxon>Vertebrata</taxon>
        <taxon>Euteleostomi</taxon>
        <taxon>Actinopterygii</taxon>
        <taxon>Polypteriformes</taxon>
        <taxon>Polypteridae</taxon>
        <taxon>Erpetoichthys</taxon>
    </lineage>
</organism>
<dbReference type="SMART" id="SM00407">
    <property type="entry name" value="IGc1"/>
    <property type="match status" value="1"/>
</dbReference>
<reference evidence="7" key="1">
    <citation type="submission" date="2025-08" db="UniProtKB">
        <authorList>
            <consortium name="Ensembl"/>
        </authorList>
    </citation>
    <scope>IDENTIFICATION</scope>
</reference>
<dbReference type="InterPro" id="IPR037055">
    <property type="entry name" value="MHC_I-like_Ag-recog_sf"/>
</dbReference>
<feature type="region of interest" description="Disordered" evidence="3">
    <location>
        <begin position="372"/>
        <end position="417"/>
    </location>
</feature>
<dbReference type="PRINTS" id="PR01638">
    <property type="entry name" value="MHCCLASSI"/>
</dbReference>
<dbReference type="InterPro" id="IPR036179">
    <property type="entry name" value="Ig-like_dom_sf"/>
</dbReference>
<dbReference type="InterPro" id="IPR013783">
    <property type="entry name" value="Ig-like_fold"/>
</dbReference>
<dbReference type="GeneTree" id="ENSGT01120000271828"/>
<proteinExistence type="inferred from homology"/>
<dbReference type="PANTHER" id="PTHR16675:SF237">
    <property type="entry name" value="MHC CLASS I ANTIGEN TRANSCRIPT VARIANT 1-RELATED"/>
    <property type="match status" value="1"/>
</dbReference>
<sequence>MLPVQLVFFLCGFHGTLAGSHSYWYMYTGVSGAEGFPEFTGIGMVDDLEVYYYDSIRKAPIPEEHLLNKEEKLNLYRGNEGIVTGVQQNFKANIAILMNRFNKSKGIHTLQMMSGCELNDDGTTQGFWQYGFDGDNFISFDKQTLTWTAASQHGQTTKARWDSNKAVNEYSKGYLEGTCLEWLKKYVQYGAKTLERKVHPEVFLTHKRTDSRMEAICYVTGFFPRDIVVTWHNGGSHDLDVESGEVLPNEDGTYQVKKTLKLRIKPEELKKGDYSCCVVHSSLAGNITIELDPAMMNLNEPFSILIIAVVMGILFAVAIGTGMVIWKMKTSGAKNVKYIQAQSVGGIEDGWASQLGEKKISYLNGRLREGIKVSHPREGTGPDTIETPQVDGQTEKKISSLDGKPLANGQASRPDVVPVLSLEARKEEDREGLSLGHVYPPPRC</sequence>
<keyword evidence="4" id="KW-0812">Transmembrane</keyword>
<dbReference type="Gene3D" id="3.30.500.10">
    <property type="entry name" value="MHC class I-like antigen recognition-like"/>
    <property type="match status" value="1"/>
</dbReference>
<evidence type="ECO:0000256" key="4">
    <source>
        <dbReference type="SAM" id="Phobius"/>
    </source>
</evidence>
<evidence type="ECO:0000256" key="3">
    <source>
        <dbReference type="SAM" id="MobiDB-lite"/>
    </source>
</evidence>
<dbReference type="SUPFAM" id="SSF54452">
    <property type="entry name" value="MHC antigen-recognition domain"/>
    <property type="match status" value="1"/>
</dbReference>
<feature type="region of interest" description="Disordered" evidence="3">
    <location>
        <begin position="425"/>
        <end position="444"/>
    </location>
</feature>
<reference evidence="7" key="2">
    <citation type="submission" date="2025-09" db="UniProtKB">
        <authorList>
            <consortium name="Ensembl"/>
        </authorList>
    </citation>
    <scope>IDENTIFICATION</scope>
</reference>
<evidence type="ECO:0000256" key="5">
    <source>
        <dbReference type="SAM" id="SignalP"/>
    </source>
</evidence>
<protein>
    <submittedName>
        <fullName evidence="7">BOLA class I histocompatibility antigen, alpha chain BL3-7-like</fullName>
    </submittedName>
</protein>
<dbReference type="Proteomes" id="UP000694620">
    <property type="component" value="Unassembled WGS sequence"/>
</dbReference>
<keyword evidence="8" id="KW-1185">Reference proteome</keyword>
<feature type="domain" description="Ig-like" evidence="6">
    <location>
        <begin position="200"/>
        <end position="288"/>
    </location>
</feature>